<evidence type="ECO:0000256" key="1">
    <source>
        <dbReference type="SAM" id="Phobius"/>
    </source>
</evidence>
<dbReference type="GeneID" id="97672615"/>
<evidence type="ECO:0000256" key="2">
    <source>
        <dbReference type="SAM" id="SignalP"/>
    </source>
</evidence>
<dbReference type="RefSeq" id="WP_055120628.1">
    <property type="nucleotide sequence ID" value="NZ_CANKXR010000013.1"/>
</dbReference>
<feature type="transmembrane region" description="Helical" evidence="1">
    <location>
        <begin position="246"/>
        <end position="265"/>
    </location>
</feature>
<proteinExistence type="predicted"/>
<dbReference type="NCBIfam" id="NF038123">
    <property type="entry name" value="NF038123_dom"/>
    <property type="match status" value="1"/>
</dbReference>
<dbReference type="STRING" id="311410.LA5095_05344"/>
<accession>A0A0M6ZHU0</accession>
<dbReference type="EMBL" id="CXWC01000014">
    <property type="protein sequence ID" value="CTQ77936.1"/>
    <property type="molecule type" value="Genomic_DNA"/>
</dbReference>
<keyword evidence="1" id="KW-1133">Transmembrane helix</keyword>
<keyword evidence="2" id="KW-0732">Signal</keyword>
<name>A0A0M6ZHU0_9HYPH</name>
<keyword evidence="4" id="KW-1185">Reference proteome</keyword>
<dbReference type="OrthoDB" id="264824at2"/>
<organism evidence="3 4">
    <name type="scientific">Roseibium album</name>
    <dbReference type="NCBI Taxonomy" id="311410"/>
    <lineage>
        <taxon>Bacteria</taxon>
        <taxon>Pseudomonadati</taxon>
        <taxon>Pseudomonadota</taxon>
        <taxon>Alphaproteobacteria</taxon>
        <taxon>Hyphomicrobiales</taxon>
        <taxon>Stappiaceae</taxon>
        <taxon>Roseibium</taxon>
    </lineage>
</organism>
<protein>
    <recommendedName>
        <fullName evidence="5">VPLPA-CTERM protein sorting domain-containing protein</fullName>
    </recommendedName>
</protein>
<sequence>MSKITSLLGASVIGILVAGSANAATIDITFNNSNGFGFLVTPVYTGIHSGGFDAFDEGASASAGIEQIAEVPVPPNPPNLIAPERLAVEPNSQGGFVFGPGGPILDGESGTLTIDVVDPTVNRYATFLSMFVPSNDTFLGNDDPLAYAIFDAAGNVIEQTIEITGRSIWDAGTEVNQLFGAAFPGQDIQLGDTEGGTITRLIDIDDGSGGNGFSALEALFGVTGAGSITADTVLFTIDIEAAPTAVPLPAGAGLLLAGLGVLGFAGRSRARKA</sequence>
<dbReference type="AlphaFoldDB" id="A0A0M6ZHU0"/>
<dbReference type="InterPro" id="IPR009465">
    <property type="entry name" value="Spondin_N"/>
</dbReference>
<gene>
    <name evidence="3" type="ORF">LA5096_05362</name>
</gene>
<dbReference type="Proteomes" id="UP000049983">
    <property type="component" value="Unassembled WGS sequence"/>
</dbReference>
<evidence type="ECO:0000313" key="4">
    <source>
        <dbReference type="Proteomes" id="UP000049983"/>
    </source>
</evidence>
<reference evidence="4" key="1">
    <citation type="submission" date="2015-07" db="EMBL/GenBank/DDBJ databases">
        <authorList>
            <person name="Rodrigo-Torres Lidia"/>
            <person name="Arahal R.David."/>
        </authorList>
    </citation>
    <scope>NUCLEOTIDE SEQUENCE [LARGE SCALE GENOMIC DNA]</scope>
    <source>
        <strain evidence="4">CECT 5096</strain>
    </source>
</reference>
<dbReference type="Gene3D" id="2.60.40.2130">
    <property type="entry name" value="F-spondin domain"/>
    <property type="match status" value="1"/>
</dbReference>
<feature type="chain" id="PRO_5009787803" description="VPLPA-CTERM protein sorting domain-containing protein" evidence="2">
    <location>
        <begin position="24"/>
        <end position="273"/>
    </location>
</feature>
<keyword evidence="1" id="KW-0472">Membrane</keyword>
<evidence type="ECO:0008006" key="5">
    <source>
        <dbReference type="Google" id="ProtNLM"/>
    </source>
</evidence>
<keyword evidence="1" id="KW-0812">Transmembrane</keyword>
<evidence type="ECO:0000313" key="3">
    <source>
        <dbReference type="EMBL" id="CTQ77936.1"/>
    </source>
</evidence>
<feature type="signal peptide" evidence="2">
    <location>
        <begin position="1"/>
        <end position="23"/>
    </location>
</feature>
<dbReference type="InterPro" id="IPR038678">
    <property type="entry name" value="Spondin_N_sf"/>
</dbReference>